<feature type="region of interest" description="Disordered" evidence="1">
    <location>
        <begin position="255"/>
        <end position="301"/>
    </location>
</feature>
<feature type="region of interest" description="Disordered" evidence="1">
    <location>
        <begin position="1"/>
        <end position="53"/>
    </location>
</feature>
<name>A0AAD1XL96_EUPCR</name>
<evidence type="ECO:0000256" key="1">
    <source>
        <dbReference type="SAM" id="MobiDB-lite"/>
    </source>
</evidence>
<dbReference type="AlphaFoldDB" id="A0AAD1XL96"/>
<keyword evidence="3" id="KW-1185">Reference proteome</keyword>
<feature type="region of interest" description="Disordered" evidence="1">
    <location>
        <begin position="165"/>
        <end position="184"/>
    </location>
</feature>
<feature type="region of interest" description="Disordered" evidence="1">
    <location>
        <begin position="81"/>
        <end position="135"/>
    </location>
</feature>
<feature type="compositionally biased region" description="Polar residues" evidence="1">
    <location>
        <begin position="256"/>
        <end position="280"/>
    </location>
</feature>
<evidence type="ECO:0000313" key="3">
    <source>
        <dbReference type="Proteomes" id="UP001295684"/>
    </source>
</evidence>
<organism evidence="2 3">
    <name type="scientific">Euplotes crassus</name>
    <dbReference type="NCBI Taxonomy" id="5936"/>
    <lineage>
        <taxon>Eukaryota</taxon>
        <taxon>Sar</taxon>
        <taxon>Alveolata</taxon>
        <taxon>Ciliophora</taxon>
        <taxon>Intramacronucleata</taxon>
        <taxon>Spirotrichea</taxon>
        <taxon>Hypotrichia</taxon>
        <taxon>Euplotida</taxon>
        <taxon>Euplotidae</taxon>
        <taxon>Moneuplotes</taxon>
    </lineage>
</organism>
<gene>
    <name evidence="2" type="ORF">ECRASSUSDP1_LOCUS16191</name>
</gene>
<evidence type="ECO:0000313" key="2">
    <source>
        <dbReference type="EMBL" id="CAI2374833.1"/>
    </source>
</evidence>
<feature type="compositionally biased region" description="Polar residues" evidence="1">
    <location>
        <begin position="87"/>
        <end position="99"/>
    </location>
</feature>
<reference evidence="2" key="1">
    <citation type="submission" date="2023-07" db="EMBL/GenBank/DDBJ databases">
        <authorList>
            <consortium name="AG Swart"/>
            <person name="Singh M."/>
            <person name="Singh A."/>
            <person name="Seah K."/>
            <person name="Emmerich C."/>
        </authorList>
    </citation>
    <scope>NUCLEOTIDE SEQUENCE</scope>
    <source>
        <strain evidence="2">DP1</strain>
    </source>
</reference>
<protein>
    <submittedName>
        <fullName evidence="2">Uncharacterized protein</fullName>
    </submittedName>
</protein>
<sequence length="332" mass="38032">MSDQNFEEPSFAMNVESMSSDPVGQASFEVPPAPLSKQGSNKNYSEKQLERMNSQYSTIDCIKRKKRLNRPKHNKEIKIVEVHNPIPSGQRNSASSFPLSTRKKSSFEKIPQAASASDNDLPTFGGVRSAEIPREESKIDKNYEMSYKAQEEDLTVEKEFMNKVGRLEERKPQKNPEKERLSQEKTELVIKNQVLREEVSDWKRKYEELQMKFENLLAENEGNSQKCKVQESTITEQSNKIKHLQNEIESFKNLREQNSTSNPLNHSEITSKSIQTSNPHLISKSTQNSPKSSSSNSSSPYSSFIRPFYSCISSTDPQIQNYIPKDTQHDEK</sequence>
<proteinExistence type="predicted"/>
<accession>A0AAD1XL96</accession>
<feature type="compositionally biased region" description="Low complexity" evidence="1">
    <location>
        <begin position="283"/>
        <end position="301"/>
    </location>
</feature>
<comment type="caution">
    <text evidence="2">The sequence shown here is derived from an EMBL/GenBank/DDBJ whole genome shotgun (WGS) entry which is preliminary data.</text>
</comment>
<dbReference type="EMBL" id="CAMPGE010016261">
    <property type="protein sequence ID" value="CAI2374833.1"/>
    <property type="molecule type" value="Genomic_DNA"/>
</dbReference>
<dbReference type="Proteomes" id="UP001295684">
    <property type="component" value="Unassembled WGS sequence"/>
</dbReference>